<name>A0ACC5R0Y2_9HYPH</name>
<evidence type="ECO:0000313" key="2">
    <source>
        <dbReference type="Proteomes" id="UP000616151"/>
    </source>
</evidence>
<dbReference type="Proteomes" id="UP000616151">
    <property type="component" value="Unassembled WGS sequence"/>
</dbReference>
<comment type="caution">
    <text evidence="1">The sequence shown here is derived from an EMBL/GenBank/DDBJ whole genome shotgun (WGS) entry which is preliminary data.</text>
</comment>
<sequence>MIGRSKLSASASVLALLWVVGATPVEAADYEEPGCTISGAAGVGYMFDWQEVEFDGVGSLFENFSGDVDWNTPFGEAGGLVTCGEFNIQADFAYYDHSTDLADLGNFGKEDLGDLDAANSHFGGALFWRDPSSAALGLSASWVNQDVFSKDVDLFRFGVFGEFFADAFTFGASAHYFNGDFIQESEHDGFELAAYGRFYAMPDLSLMLRGDALLSTIEPGTGGDDADFDGWAVTGEAEYLVWDRGLSIFGGARYAERTLDTGEEGDVQFNDTQVYAGLKFYFGQDGSLMDRQRTGLIDNTSTFNEKLPNWFSSEIAAALDVLSGIELPPPPPP</sequence>
<proteinExistence type="predicted"/>
<protein>
    <submittedName>
        <fullName evidence="1">Uncharacterized protein</fullName>
    </submittedName>
</protein>
<evidence type="ECO:0000313" key="1">
    <source>
        <dbReference type="EMBL" id="MBK1866308.1"/>
    </source>
</evidence>
<dbReference type="EMBL" id="JAENHL010000006">
    <property type="protein sequence ID" value="MBK1866308.1"/>
    <property type="molecule type" value="Genomic_DNA"/>
</dbReference>
<keyword evidence="2" id="KW-1185">Reference proteome</keyword>
<reference evidence="1" key="1">
    <citation type="submission" date="2021-01" db="EMBL/GenBank/DDBJ databases">
        <authorList>
            <person name="Sun Q."/>
        </authorList>
    </citation>
    <scope>NUCLEOTIDE SEQUENCE</scope>
    <source>
        <strain evidence="1">YIM B02566</strain>
    </source>
</reference>
<accession>A0ACC5R0Y2</accession>
<gene>
    <name evidence="1" type="ORF">JHL16_08080</name>
</gene>
<organism evidence="1 2">
    <name type="scientific">Taklimakanibacter albus</name>
    <dbReference type="NCBI Taxonomy" id="2800327"/>
    <lineage>
        <taxon>Bacteria</taxon>
        <taxon>Pseudomonadati</taxon>
        <taxon>Pseudomonadota</taxon>
        <taxon>Alphaproteobacteria</taxon>
        <taxon>Hyphomicrobiales</taxon>
        <taxon>Aestuariivirgaceae</taxon>
        <taxon>Taklimakanibacter</taxon>
    </lineage>
</organism>